<dbReference type="PANTHER" id="PTHR12772:SF0">
    <property type="entry name" value="DNA REPLICATION COMPLEX GINS PROTEIN PSF2"/>
    <property type="match status" value="1"/>
</dbReference>
<dbReference type="EMBL" id="AAXT01000001">
    <property type="protein sequence ID" value="EDO07592.1"/>
    <property type="molecule type" value="Genomic_DNA"/>
</dbReference>
<dbReference type="SUPFAM" id="SSF158573">
    <property type="entry name" value="GINS helical bundle-like"/>
    <property type="match status" value="1"/>
</dbReference>
<dbReference type="PANTHER" id="PTHR12772">
    <property type="entry name" value="DNA REPLICATION COMPLEX GINS PROTEIN PSF2"/>
    <property type="match status" value="1"/>
</dbReference>
<dbReference type="GO" id="GO:0000727">
    <property type="term" value="P:double-strand break repair via break-induced replication"/>
    <property type="evidence" value="ECO:0007669"/>
    <property type="project" value="TreeGrafter"/>
</dbReference>
<dbReference type="Gene3D" id="1.20.58.1020">
    <property type="match status" value="1"/>
</dbReference>
<dbReference type="STRING" id="5865.A7AM08"/>
<evidence type="ECO:0000256" key="1">
    <source>
        <dbReference type="ARBA" id="ARBA00004123"/>
    </source>
</evidence>
<evidence type="ECO:0000256" key="2">
    <source>
        <dbReference type="ARBA" id="ARBA00010565"/>
    </source>
</evidence>
<dbReference type="InterPro" id="IPR021151">
    <property type="entry name" value="GINS_A"/>
</dbReference>
<organism evidence="6 7">
    <name type="scientific">Babesia bovis</name>
    <dbReference type="NCBI Taxonomy" id="5865"/>
    <lineage>
        <taxon>Eukaryota</taxon>
        <taxon>Sar</taxon>
        <taxon>Alveolata</taxon>
        <taxon>Apicomplexa</taxon>
        <taxon>Aconoidasida</taxon>
        <taxon>Piroplasmida</taxon>
        <taxon>Babesiidae</taxon>
        <taxon>Babesia</taxon>
    </lineage>
</organism>
<dbReference type="AlphaFoldDB" id="A7AM08"/>
<proteinExistence type="inferred from homology"/>
<comment type="subcellular location">
    <subcellularLocation>
        <location evidence="1">Nucleus</location>
    </subcellularLocation>
</comment>
<dbReference type="GO" id="GO:0000811">
    <property type="term" value="C:GINS complex"/>
    <property type="evidence" value="ECO:0007669"/>
    <property type="project" value="TreeGrafter"/>
</dbReference>
<dbReference type="eggNOG" id="ENOG502SYV6">
    <property type="taxonomic scope" value="Eukaryota"/>
</dbReference>
<gene>
    <name evidence="6" type="ORF">BBOV_III000250</name>
</gene>
<reference evidence="7" key="2">
    <citation type="journal article" date="2020" name="Data Brief">
        <title>Transcriptome dataset of Babesia bovis life stages within vertebrate and invertebrate hosts.</title>
        <authorList>
            <person name="Ueti M.W."/>
            <person name="Johnson W.C."/>
            <person name="Kappmeyer L.S."/>
            <person name="Herndon D.R."/>
            <person name="Mousel M.R."/>
            <person name="Reif K.E."/>
            <person name="Taus N.S."/>
            <person name="Ifeonu O.O."/>
            <person name="Silva J.C."/>
            <person name="Suarez C.E."/>
            <person name="Brayton K.A."/>
        </authorList>
    </citation>
    <scope>NUCLEOTIDE SEQUENCE [LARGE SCALE GENOMIC DNA]</scope>
</reference>
<comment type="similarity">
    <text evidence="2">Belongs to the GINS2/PSF2 family.</text>
</comment>
<evidence type="ECO:0000256" key="4">
    <source>
        <dbReference type="ARBA" id="ARBA00023242"/>
    </source>
</evidence>
<dbReference type="FunCoup" id="A7AM08">
    <property type="interactions" value="1"/>
</dbReference>
<dbReference type="OMA" id="HIIWQKA"/>
<dbReference type="CDD" id="cd11712">
    <property type="entry name" value="GINS_A_psf2"/>
    <property type="match status" value="1"/>
</dbReference>
<dbReference type="Pfam" id="PF05916">
    <property type="entry name" value="Sld5"/>
    <property type="match status" value="1"/>
</dbReference>
<sequence>MFDRDMSASASFDFLKKRKKNRQWATYEHDGDIDHTTASISTPLAESHPSNKKGSFRGILMDESRKLSQSQSQTQDTTLSDDYYVPVMPLIDYGSCRAFNYVIWARDQMVFGNEEILIQPDLEQDFLSRLEYLRSTVSSQPSEATSSSKIVEAIMEFMVDVEIGYRYLGSNANPFCRLSQIYVNGFIHLRPVNLAIFDFTEPTEELAVTIQRINVSGRVFAHHQLLSHFSQQCEFLPSKYCSGYIPKNVTIHHDYFPNLVTKVLLQRAKRQLVVVKAIVDVPGIDLSAYEGYVFDDLKTGEKAWLPIYMVERLSHFGFVSVDIPVYLTRNSLRELRDREEQGEVLEKLPNYYFFEIAHMFTRSNIFERVNVPNLSNRNHVYSYVSKLAGLIEDIKYQRLKKIRQTLEKIPQRESVISVDNLQYSETFYVNQFLSAYSEVRDINACSDVQSNAQIGNFVGDLENNLIDSLKVPLL</sequence>
<protein>
    <recommendedName>
        <fullName evidence="5">GINS subunit domain-containing protein</fullName>
    </recommendedName>
</protein>
<comment type="caution">
    <text evidence="6">The sequence shown here is derived from an EMBL/GenBank/DDBJ whole genome shotgun (WGS) entry which is preliminary data.</text>
</comment>
<keyword evidence="4" id="KW-0539">Nucleus</keyword>
<evidence type="ECO:0000313" key="7">
    <source>
        <dbReference type="Proteomes" id="UP000002173"/>
    </source>
</evidence>
<dbReference type="InParanoid" id="A7AM08"/>
<dbReference type="GeneID" id="5479405"/>
<evidence type="ECO:0000256" key="3">
    <source>
        <dbReference type="ARBA" id="ARBA00022705"/>
    </source>
</evidence>
<evidence type="ECO:0000313" key="6">
    <source>
        <dbReference type="EMBL" id="EDO07592.1"/>
    </source>
</evidence>
<keyword evidence="7" id="KW-1185">Reference proteome</keyword>
<keyword evidence="3" id="KW-0235">DNA replication</keyword>
<reference evidence="7" key="3">
    <citation type="journal article" date="2021" name="Int. J. Parasitol.">
        <title>Comparative analysis of gene expression between Babesia bovis blood stages and kinetes allowed by improved genome annotation.</title>
        <authorList>
            <person name="Ueti M.W."/>
            <person name="Johnson W.C."/>
            <person name="Kappmeyer L.S."/>
            <person name="Herndon D.R."/>
            <person name="Mousel M.R."/>
            <person name="Reif K.E."/>
            <person name="Taus N.S."/>
            <person name="Ifeonu O.O."/>
            <person name="Silva J.C."/>
            <person name="Suarez C.E."/>
            <person name="Brayton K.A."/>
        </authorList>
    </citation>
    <scope>NUCLEOTIDE SEQUENCE [LARGE SCALE GENOMIC DNA]</scope>
</reference>
<feature type="domain" description="GINS subunit" evidence="5">
    <location>
        <begin position="326"/>
        <end position="438"/>
    </location>
</feature>
<dbReference type="Proteomes" id="UP000002173">
    <property type="component" value="Unassembled WGS sequence"/>
</dbReference>
<accession>A7AM08</accession>
<evidence type="ECO:0000259" key="5">
    <source>
        <dbReference type="Pfam" id="PF05916"/>
    </source>
</evidence>
<name>A7AM08_BABBO</name>
<dbReference type="VEuPathDB" id="PiroplasmaDB:BBOV_III000250"/>
<dbReference type="RefSeq" id="XP_001611160.1">
    <property type="nucleotide sequence ID" value="XM_001611110.1"/>
</dbReference>
<dbReference type="GO" id="GO:0006260">
    <property type="term" value="P:DNA replication"/>
    <property type="evidence" value="ECO:0007669"/>
    <property type="project" value="UniProtKB-KW"/>
</dbReference>
<dbReference type="InterPro" id="IPR036224">
    <property type="entry name" value="GINS_bundle-like_dom_sf"/>
</dbReference>
<reference evidence="6 7" key="1">
    <citation type="journal article" date="2007" name="PLoS Pathog.">
        <title>Genome sequence of Babesia bovis and comparative analysis of apicomplexan hemoprotozoa.</title>
        <authorList>
            <person name="Brayton K.A."/>
            <person name="Lau A.O.T."/>
            <person name="Herndon D.R."/>
            <person name="Hannick L."/>
            <person name="Kappmeyer L.S."/>
            <person name="Berens S.J."/>
            <person name="Bidwell S.L."/>
            <person name="Brown W.C."/>
            <person name="Crabtree J."/>
            <person name="Fadrosh D."/>
            <person name="Feldblum T."/>
            <person name="Forberger H.A."/>
            <person name="Haas B.J."/>
            <person name="Howell J.M."/>
            <person name="Khouri H."/>
            <person name="Koo H."/>
            <person name="Mann D.J."/>
            <person name="Norimine J."/>
            <person name="Paulsen I.T."/>
            <person name="Radune D."/>
            <person name="Ren Q."/>
            <person name="Smith R.K. Jr."/>
            <person name="Suarez C.E."/>
            <person name="White O."/>
            <person name="Wortman J.R."/>
            <person name="Knowles D.P. Jr."/>
            <person name="McElwain T.F."/>
            <person name="Nene V.M."/>
        </authorList>
    </citation>
    <scope>NUCLEOTIDE SEQUENCE [LARGE SCALE GENOMIC DNA]</scope>
    <source>
        <strain evidence="6">T2Bo</strain>
    </source>
</reference>
<dbReference type="KEGG" id="bbo:BBOV_III000250"/>
<dbReference type="InterPro" id="IPR007257">
    <property type="entry name" value="GINS_Psf2"/>
</dbReference>